<keyword evidence="4" id="KW-0809">Transit peptide</keyword>
<dbReference type="KEGG" id="pbar:105425337"/>
<sequence length="84" mass="10260">MVFKKMGWILEVAKMFMYISFPVGIFHYVNQPAYFEKWVIKAKEEYYPSESRQANKELEDFIYEFNAKYERKQLDALEKQSKKN</sequence>
<evidence type="ECO:0000256" key="5">
    <source>
        <dbReference type="ARBA" id="ARBA00022989"/>
    </source>
</evidence>
<evidence type="ECO:0000256" key="6">
    <source>
        <dbReference type="ARBA" id="ARBA00023128"/>
    </source>
</evidence>
<evidence type="ECO:0000313" key="10">
    <source>
        <dbReference type="Proteomes" id="UP000504615"/>
    </source>
</evidence>
<dbReference type="InterPro" id="IPR018625">
    <property type="entry name" value="Pet100"/>
</dbReference>
<dbReference type="GO" id="GO:0051082">
    <property type="term" value="F:unfolded protein binding"/>
    <property type="evidence" value="ECO:0007669"/>
    <property type="project" value="TreeGrafter"/>
</dbReference>
<keyword evidence="10" id="KW-1185">Reference proteome</keyword>
<dbReference type="OrthoDB" id="18175at2759"/>
<dbReference type="Pfam" id="PF09803">
    <property type="entry name" value="Pet100"/>
    <property type="match status" value="1"/>
</dbReference>
<evidence type="ECO:0000256" key="3">
    <source>
        <dbReference type="ARBA" id="ARBA00022692"/>
    </source>
</evidence>
<evidence type="ECO:0000256" key="4">
    <source>
        <dbReference type="ARBA" id="ARBA00022946"/>
    </source>
</evidence>
<dbReference type="PANTHER" id="PTHR33968:SF1">
    <property type="entry name" value="PROTEIN PET100 HOMOLOG, MITOCHONDRIAL"/>
    <property type="match status" value="1"/>
</dbReference>
<keyword evidence="5 9" id="KW-1133">Transmembrane helix</keyword>
<protein>
    <submittedName>
        <fullName evidence="11">Protein PET100 homolog, mitochondrial isoform X1</fullName>
    </submittedName>
</protein>
<evidence type="ECO:0000256" key="7">
    <source>
        <dbReference type="ARBA" id="ARBA00023136"/>
    </source>
</evidence>
<keyword evidence="3 9" id="KW-0812">Transmembrane</keyword>
<keyword evidence="6" id="KW-0496">Mitochondrion</keyword>
<dbReference type="RefSeq" id="XP_011634361.1">
    <property type="nucleotide sequence ID" value="XM_011636059.2"/>
</dbReference>
<gene>
    <name evidence="11" type="primary">LOC105425337</name>
</gene>
<dbReference type="GO" id="GO:0033617">
    <property type="term" value="P:mitochondrial respiratory chain complex IV assembly"/>
    <property type="evidence" value="ECO:0007669"/>
    <property type="project" value="InterPro"/>
</dbReference>
<dbReference type="AlphaFoldDB" id="A0A6I9W0F4"/>
<evidence type="ECO:0000256" key="1">
    <source>
        <dbReference type="ARBA" id="ARBA00004167"/>
    </source>
</evidence>
<reference evidence="11" key="1">
    <citation type="submission" date="2025-08" db="UniProtKB">
        <authorList>
            <consortium name="RefSeq"/>
        </authorList>
    </citation>
    <scope>IDENTIFICATION</scope>
</reference>
<evidence type="ECO:0000256" key="8">
    <source>
        <dbReference type="ARBA" id="ARBA00038077"/>
    </source>
</evidence>
<comment type="similarity">
    <text evidence="8">Belongs to the PET100 family.</text>
</comment>
<name>A0A6I9W0F4_9HYME</name>
<accession>A0A6I9W0F4</accession>
<evidence type="ECO:0000313" key="11">
    <source>
        <dbReference type="RefSeq" id="XP_011634361.1"/>
    </source>
</evidence>
<evidence type="ECO:0000256" key="2">
    <source>
        <dbReference type="ARBA" id="ARBA00004325"/>
    </source>
</evidence>
<feature type="transmembrane region" description="Helical" evidence="9">
    <location>
        <begin position="12"/>
        <end position="29"/>
    </location>
</feature>
<proteinExistence type="inferred from homology"/>
<dbReference type="GO" id="GO:0005743">
    <property type="term" value="C:mitochondrial inner membrane"/>
    <property type="evidence" value="ECO:0007669"/>
    <property type="project" value="TreeGrafter"/>
</dbReference>
<dbReference type="Proteomes" id="UP000504615">
    <property type="component" value="Unplaced"/>
</dbReference>
<organism evidence="10 11">
    <name type="scientific">Pogonomyrmex barbatus</name>
    <name type="common">red harvester ant</name>
    <dbReference type="NCBI Taxonomy" id="144034"/>
    <lineage>
        <taxon>Eukaryota</taxon>
        <taxon>Metazoa</taxon>
        <taxon>Ecdysozoa</taxon>
        <taxon>Arthropoda</taxon>
        <taxon>Hexapoda</taxon>
        <taxon>Insecta</taxon>
        <taxon>Pterygota</taxon>
        <taxon>Neoptera</taxon>
        <taxon>Endopterygota</taxon>
        <taxon>Hymenoptera</taxon>
        <taxon>Apocrita</taxon>
        <taxon>Aculeata</taxon>
        <taxon>Formicoidea</taxon>
        <taxon>Formicidae</taxon>
        <taxon>Myrmicinae</taxon>
        <taxon>Pogonomyrmex</taxon>
    </lineage>
</organism>
<evidence type="ECO:0000256" key="9">
    <source>
        <dbReference type="SAM" id="Phobius"/>
    </source>
</evidence>
<comment type="subcellular location">
    <subcellularLocation>
        <location evidence="1">Membrane</location>
        <topology evidence="1">Single-pass membrane protein</topology>
    </subcellularLocation>
    <subcellularLocation>
        <location evidence="2">Mitochondrion membrane</location>
    </subcellularLocation>
</comment>
<dbReference type="GeneID" id="105425337"/>
<keyword evidence="7 9" id="KW-0472">Membrane</keyword>
<dbReference type="PANTHER" id="PTHR33968">
    <property type="entry name" value="PROTEIN PET100 HOMOLOG, MITOCHONDRIAL"/>
    <property type="match status" value="1"/>
</dbReference>